<evidence type="ECO:0008006" key="4">
    <source>
        <dbReference type="Google" id="ProtNLM"/>
    </source>
</evidence>
<feature type="transmembrane region" description="Helical" evidence="1">
    <location>
        <begin position="22"/>
        <end position="43"/>
    </location>
</feature>
<keyword evidence="1" id="KW-1133">Transmembrane helix</keyword>
<evidence type="ECO:0000256" key="1">
    <source>
        <dbReference type="SAM" id="Phobius"/>
    </source>
</evidence>
<evidence type="ECO:0000313" key="2">
    <source>
        <dbReference type="EMBL" id="GAA0251285.1"/>
    </source>
</evidence>
<protein>
    <recommendedName>
        <fullName evidence="4">PH domain-containing protein</fullName>
    </recommendedName>
</protein>
<keyword evidence="3" id="KW-1185">Reference proteome</keyword>
<name>A0ABN0UI12_9PSEU</name>
<evidence type="ECO:0000313" key="3">
    <source>
        <dbReference type="Proteomes" id="UP001500416"/>
    </source>
</evidence>
<organism evidence="2 3">
    <name type="scientific">Saccharothrix mutabilis subsp. mutabilis</name>
    <dbReference type="NCBI Taxonomy" id="66855"/>
    <lineage>
        <taxon>Bacteria</taxon>
        <taxon>Bacillati</taxon>
        <taxon>Actinomycetota</taxon>
        <taxon>Actinomycetes</taxon>
        <taxon>Pseudonocardiales</taxon>
        <taxon>Pseudonocardiaceae</taxon>
        <taxon>Saccharothrix</taxon>
    </lineage>
</organism>
<comment type="caution">
    <text evidence="2">The sequence shown here is derived from an EMBL/GenBank/DDBJ whole genome shotgun (WGS) entry which is preliminary data.</text>
</comment>
<dbReference type="EMBL" id="BAAABU010000019">
    <property type="protein sequence ID" value="GAA0251285.1"/>
    <property type="molecule type" value="Genomic_DNA"/>
</dbReference>
<proteinExistence type="predicted"/>
<reference evidence="2 3" key="1">
    <citation type="journal article" date="2019" name="Int. J. Syst. Evol. Microbiol.">
        <title>The Global Catalogue of Microorganisms (GCM) 10K type strain sequencing project: providing services to taxonomists for standard genome sequencing and annotation.</title>
        <authorList>
            <consortium name="The Broad Institute Genomics Platform"/>
            <consortium name="The Broad Institute Genome Sequencing Center for Infectious Disease"/>
            <person name="Wu L."/>
            <person name="Ma J."/>
        </authorList>
    </citation>
    <scope>NUCLEOTIDE SEQUENCE [LARGE SCALE GENOMIC DNA]</scope>
    <source>
        <strain evidence="2 3">JCM 3380</strain>
    </source>
</reference>
<feature type="transmembrane region" description="Helical" evidence="1">
    <location>
        <begin position="49"/>
        <end position="69"/>
    </location>
</feature>
<keyword evidence="1" id="KW-0472">Membrane</keyword>
<gene>
    <name evidence="2" type="ORF">GCM10010492_59520</name>
</gene>
<sequence>MPVTHTPGMGEWKVVVPRGGRAGARTSAIVHGSALVILLALAWAGYRTWATVLICVFLVVSTPLSWRIARTGIYVGPHGVKIYHPFKRPVVVPWKDIARFEAQPVHAPHLPVVGATINLVGTRTHPTPVKLGRNWRFDAGVHRLGYDIVLTDDEFREALTSLNRAIRPHVTPPSDASTEQ</sequence>
<dbReference type="Proteomes" id="UP001500416">
    <property type="component" value="Unassembled WGS sequence"/>
</dbReference>
<keyword evidence="1" id="KW-0812">Transmembrane</keyword>
<accession>A0ABN0UI12</accession>